<feature type="domain" description="Core-binding (CB)" evidence="5">
    <location>
        <begin position="68"/>
        <end position="147"/>
    </location>
</feature>
<dbReference type="InterPro" id="IPR002104">
    <property type="entry name" value="Integrase_catalytic"/>
</dbReference>
<dbReference type="AlphaFoldDB" id="A0AAD1M637"/>
<dbReference type="EMBL" id="AP022560">
    <property type="protein sequence ID" value="BBX00904.1"/>
    <property type="molecule type" value="Genomic_DNA"/>
</dbReference>
<dbReference type="PROSITE" id="PS51900">
    <property type="entry name" value="CB"/>
    <property type="match status" value="1"/>
</dbReference>
<dbReference type="PANTHER" id="PTHR30349">
    <property type="entry name" value="PHAGE INTEGRASE-RELATED"/>
    <property type="match status" value="1"/>
</dbReference>
<evidence type="ECO:0000313" key="6">
    <source>
        <dbReference type="EMBL" id="BBX00904.1"/>
    </source>
</evidence>
<dbReference type="InterPro" id="IPR050090">
    <property type="entry name" value="Tyrosine_recombinase_XerCD"/>
</dbReference>
<dbReference type="RefSeq" id="WP_083157424.1">
    <property type="nucleotide sequence ID" value="NZ_AP022560.1"/>
</dbReference>
<dbReference type="SUPFAM" id="SSF56349">
    <property type="entry name" value="DNA breaking-rejoining enzymes"/>
    <property type="match status" value="1"/>
</dbReference>
<dbReference type="PANTHER" id="PTHR30349:SF64">
    <property type="entry name" value="PROPHAGE INTEGRASE INTD-RELATED"/>
    <property type="match status" value="1"/>
</dbReference>
<dbReference type="InterPro" id="IPR011010">
    <property type="entry name" value="DNA_brk_join_enz"/>
</dbReference>
<dbReference type="KEGG" id="mmor:MMOR_18400"/>
<dbReference type="GO" id="GO:0003677">
    <property type="term" value="F:DNA binding"/>
    <property type="evidence" value="ECO:0007669"/>
    <property type="project" value="UniProtKB-UniRule"/>
</dbReference>
<protein>
    <submittedName>
        <fullName evidence="6">Integrase</fullName>
    </submittedName>
</protein>
<keyword evidence="2" id="KW-0233">DNA recombination</keyword>
<evidence type="ECO:0000259" key="4">
    <source>
        <dbReference type="PROSITE" id="PS51898"/>
    </source>
</evidence>
<keyword evidence="1 3" id="KW-0238">DNA-binding</keyword>
<keyword evidence="7" id="KW-1185">Reference proteome</keyword>
<evidence type="ECO:0000256" key="3">
    <source>
        <dbReference type="PROSITE-ProRule" id="PRU01248"/>
    </source>
</evidence>
<gene>
    <name evidence="6" type="ORF">MMOR_18400</name>
</gene>
<reference evidence="6 7" key="1">
    <citation type="journal article" date="2019" name="Emerg. Microbes Infect.">
        <title>Comprehensive subspecies identification of 175 nontuberculous mycobacteria species based on 7547 genomic profiles.</title>
        <authorList>
            <person name="Matsumoto Y."/>
            <person name="Kinjo T."/>
            <person name="Motooka D."/>
            <person name="Nabeya D."/>
            <person name="Jung N."/>
            <person name="Uechi K."/>
            <person name="Horii T."/>
            <person name="Iida T."/>
            <person name="Fujita J."/>
            <person name="Nakamura S."/>
        </authorList>
    </citation>
    <scope>NUCLEOTIDE SEQUENCE [LARGE SCALE GENOMIC DNA]</scope>
    <source>
        <strain evidence="6 7">JCM 6375</strain>
    </source>
</reference>
<organism evidence="6 7">
    <name type="scientific">Mycolicibacterium moriokaense</name>
    <dbReference type="NCBI Taxonomy" id="39691"/>
    <lineage>
        <taxon>Bacteria</taxon>
        <taxon>Bacillati</taxon>
        <taxon>Actinomycetota</taxon>
        <taxon>Actinomycetes</taxon>
        <taxon>Mycobacteriales</taxon>
        <taxon>Mycobacteriaceae</taxon>
        <taxon>Mycolicibacterium</taxon>
    </lineage>
</organism>
<evidence type="ECO:0000256" key="1">
    <source>
        <dbReference type="ARBA" id="ARBA00023125"/>
    </source>
</evidence>
<evidence type="ECO:0000256" key="2">
    <source>
        <dbReference type="ARBA" id="ARBA00023172"/>
    </source>
</evidence>
<dbReference type="InterPro" id="IPR013762">
    <property type="entry name" value="Integrase-like_cat_sf"/>
</dbReference>
<evidence type="ECO:0000259" key="5">
    <source>
        <dbReference type="PROSITE" id="PS51900"/>
    </source>
</evidence>
<sequence>MTMDAREQRLRRHAKTLGLRVVKRDGSRFDLLNGEGLVTCGPIDTVAAYVNDRYVRPKPTPRRAQPPAAWAPIIEDYLVSLTAGGASQITLTLRRQHLTQMSREVGGSPAEITAEHLIEWMGRHTEWAPEYRRSHRNSAHSFFLWAYRTRRIAVHIADDLPRVRSHVGPPRPAPDTAWRAALAAATPRVALMMRLAAEAGLRRAEVAQVHTRDLTEGASGYSLLVHGKGNKKRIVPISDSVAAAIRSSAASQIPAGVEPDCWLFPNGTGGHLDPKRVGAIVNAALPDTWTMHTLRHRFATRAYRGSSNLRAVQTLLGHASVATTQRYTAVDDDEVRAAMEAASA</sequence>
<proteinExistence type="predicted"/>
<name>A0AAD1M637_9MYCO</name>
<dbReference type="Pfam" id="PF00589">
    <property type="entry name" value="Phage_integrase"/>
    <property type="match status" value="1"/>
</dbReference>
<feature type="domain" description="Tyr recombinase" evidence="4">
    <location>
        <begin position="167"/>
        <end position="340"/>
    </location>
</feature>
<accession>A0AAD1M637</accession>
<dbReference type="PROSITE" id="PS51898">
    <property type="entry name" value="TYR_RECOMBINASE"/>
    <property type="match status" value="1"/>
</dbReference>
<dbReference type="GO" id="GO:0006310">
    <property type="term" value="P:DNA recombination"/>
    <property type="evidence" value="ECO:0007669"/>
    <property type="project" value="UniProtKB-KW"/>
</dbReference>
<evidence type="ECO:0000313" key="7">
    <source>
        <dbReference type="Proteomes" id="UP000466681"/>
    </source>
</evidence>
<dbReference type="Gene3D" id="1.10.443.10">
    <property type="entry name" value="Intergrase catalytic core"/>
    <property type="match status" value="1"/>
</dbReference>
<dbReference type="GO" id="GO:0015074">
    <property type="term" value="P:DNA integration"/>
    <property type="evidence" value="ECO:0007669"/>
    <property type="project" value="InterPro"/>
</dbReference>
<dbReference type="InterPro" id="IPR044068">
    <property type="entry name" value="CB"/>
</dbReference>
<dbReference type="Proteomes" id="UP000466681">
    <property type="component" value="Chromosome"/>
</dbReference>